<accession>A0A9W6YER1</accession>
<dbReference type="AlphaFoldDB" id="A0A9W6YER1"/>
<proteinExistence type="predicted"/>
<protein>
    <submittedName>
        <fullName evidence="2">Unnamed protein product</fullName>
    </submittedName>
</protein>
<dbReference type="OrthoDB" id="88674at2759"/>
<keyword evidence="3" id="KW-1185">Reference proteome</keyword>
<name>A0A9W6YER1_9STRA</name>
<evidence type="ECO:0000313" key="3">
    <source>
        <dbReference type="Proteomes" id="UP001165083"/>
    </source>
</evidence>
<reference evidence="2" key="1">
    <citation type="submission" date="2023-04" db="EMBL/GenBank/DDBJ databases">
        <title>Phytophthora lilii NBRC 32176.</title>
        <authorList>
            <person name="Ichikawa N."/>
            <person name="Sato H."/>
            <person name="Tonouchi N."/>
        </authorList>
    </citation>
    <scope>NUCLEOTIDE SEQUENCE</scope>
    <source>
        <strain evidence="2">NBRC 32176</strain>
    </source>
</reference>
<gene>
    <name evidence="2" type="ORF">Plil01_001822800</name>
</gene>
<organism evidence="2 3">
    <name type="scientific">Phytophthora lilii</name>
    <dbReference type="NCBI Taxonomy" id="2077276"/>
    <lineage>
        <taxon>Eukaryota</taxon>
        <taxon>Sar</taxon>
        <taxon>Stramenopiles</taxon>
        <taxon>Oomycota</taxon>
        <taxon>Peronosporomycetes</taxon>
        <taxon>Peronosporales</taxon>
        <taxon>Peronosporaceae</taxon>
        <taxon>Phytophthora</taxon>
    </lineage>
</organism>
<dbReference type="EMBL" id="BSXW01012484">
    <property type="protein sequence ID" value="GMF65590.1"/>
    <property type="molecule type" value="Genomic_DNA"/>
</dbReference>
<sequence>MNGGCRYAHDGMPHKTKIPQKPEGIGAESKSIGDGDSGILLGLDLVKVFGMVVVVEYKAYKYESIESGSLDSAIVDFNDFMSQLAYQLIFNEIK</sequence>
<dbReference type="Proteomes" id="UP001165083">
    <property type="component" value="Unassembled WGS sequence"/>
</dbReference>
<feature type="region of interest" description="Disordered" evidence="1">
    <location>
        <begin position="1"/>
        <end position="30"/>
    </location>
</feature>
<comment type="caution">
    <text evidence="2">The sequence shown here is derived from an EMBL/GenBank/DDBJ whole genome shotgun (WGS) entry which is preliminary data.</text>
</comment>
<evidence type="ECO:0000313" key="2">
    <source>
        <dbReference type="EMBL" id="GMF65590.1"/>
    </source>
</evidence>
<evidence type="ECO:0000256" key="1">
    <source>
        <dbReference type="SAM" id="MobiDB-lite"/>
    </source>
</evidence>